<dbReference type="OrthoDB" id="433474at2759"/>
<dbReference type="Pfam" id="PF20434">
    <property type="entry name" value="BD-FAE"/>
    <property type="match status" value="1"/>
</dbReference>
<dbReference type="PANTHER" id="PTHR48081">
    <property type="entry name" value="AB HYDROLASE SUPERFAMILY PROTEIN C4A8.06C"/>
    <property type="match status" value="1"/>
</dbReference>
<evidence type="ECO:0000256" key="1">
    <source>
        <dbReference type="ARBA" id="ARBA00022801"/>
    </source>
</evidence>
<dbReference type="InterPro" id="IPR029058">
    <property type="entry name" value="AB_hydrolase_fold"/>
</dbReference>
<dbReference type="EMBL" id="BLZA01000017">
    <property type="protein sequence ID" value="GHJ86332.1"/>
    <property type="molecule type" value="Genomic_DNA"/>
</dbReference>
<dbReference type="SUPFAM" id="SSF53474">
    <property type="entry name" value="alpha/beta-Hydrolases"/>
    <property type="match status" value="1"/>
</dbReference>
<dbReference type="AlphaFoldDB" id="A0A8H3TSF7"/>
<accession>A0A8H3TSF7</accession>
<dbReference type="Proteomes" id="UP000620104">
    <property type="component" value="Unassembled WGS sequence"/>
</dbReference>
<proteinExistence type="predicted"/>
<protein>
    <recommendedName>
        <fullName evidence="2">BD-FAE-like domain-containing protein</fullName>
    </recommendedName>
</protein>
<evidence type="ECO:0000313" key="3">
    <source>
        <dbReference type="EMBL" id="GHJ86332.1"/>
    </source>
</evidence>
<dbReference type="PANTHER" id="PTHR48081:SF33">
    <property type="entry name" value="KYNURENINE FORMAMIDASE"/>
    <property type="match status" value="1"/>
</dbReference>
<keyword evidence="4" id="KW-1185">Reference proteome</keyword>
<reference evidence="3" key="1">
    <citation type="submission" date="2020-07" db="EMBL/GenBank/DDBJ databases">
        <title>Draft Genome Sequence of a Deep-Sea Yeast, Naganishia (Cryptococcus) liquefaciens strain N6.</title>
        <authorList>
            <person name="Han Y.W."/>
            <person name="Kajitani R."/>
            <person name="Morimoto H."/>
            <person name="Parhat M."/>
            <person name="Tsubouchi H."/>
            <person name="Bakenova O."/>
            <person name="Ogata M."/>
            <person name="Argunhan B."/>
            <person name="Aoki R."/>
            <person name="Kajiwara S."/>
            <person name="Itoh T."/>
            <person name="Iwasaki H."/>
        </authorList>
    </citation>
    <scope>NUCLEOTIDE SEQUENCE</scope>
    <source>
        <strain evidence="3">N6</strain>
    </source>
</reference>
<dbReference type="InterPro" id="IPR049492">
    <property type="entry name" value="BD-FAE-like_dom"/>
</dbReference>
<dbReference type="GO" id="GO:0016787">
    <property type="term" value="F:hydrolase activity"/>
    <property type="evidence" value="ECO:0007669"/>
    <property type="project" value="UniProtKB-KW"/>
</dbReference>
<sequence>MAIPRLAALGPAIKDHAGPTFKLYFPLLAEKVSQGAFLAPTEHRYGPLERHAYDVYLPPGAQATEKNKLPTIVFVHGGGMVQGDKQIKESKGGAHRNIGTFFANKGYMVIIPNYRLRYPDPSSPLYSTSANAAFPSGGIDIALLLRHINSPACHIHHKISPDRLCLVGNSAGACHVATYLYRDAIPSFEDAAAPLITDPTNQSGLDELKPSSAMLIGMPAHFRLATPDRSAVLFGYHCPELFDAEQPRAGEEEMRKVVEERCPIGLRKRSGDRTRVGTMLAELDPEPEIAGPSREFSKVYEEVTGTAPQEIFIKGHNHISVPLGLGLGGEEEAWGHDLVKWIERQ</sequence>
<comment type="caution">
    <text evidence="3">The sequence shown here is derived from an EMBL/GenBank/DDBJ whole genome shotgun (WGS) entry which is preliminary data.</text>
</comment>
<keyword evidence="1" id="KW-0378">Hydrolase</keyword>
<evidence type="ECO:0000259" key="2">
    <source>
        <dbReference type="Pfam" id="PF20434"/>
    </source>
</evidence>
<organism evidence="3 4">
    <name type="scientific">Naganishia liquefaciens</name>
    <dbReference type="NCBI Taxonomy" id="104408"/>
    <lineage>
        <taxon>Eukaryota</taxon>
        <taxon>Fungi</taxon>
        <taxon>Dikarya</taxon>
        <taxon>Basidiomycota</taxon>
        <taxon>Agaricomycotina</taxon>
        <taxon>Tremellomycetes</taxon>
        <taxon>Filobasidiales</taxon>
        <taxon>Filobasidiaceae</taxon>
        <taxon>Naganishia</taxon>
    </lineage>
</organism>
<name>A0A8H3TSF7_9TREE</name>
<feature type="domain" description="BD-FAE-like" evidence="2">
    <location>
        <begin position="54"/>
        <end position="178"/>
    </location>
</feature>
<evidence type="ECO:0000313" key="4">
    <source>
        <dbReference type="Proteomes" id="UP000620104"/>
    </source>
</evidence>
<gene>
    <name evidence="3" type="ORF">NliqN6_2734</name>
</gene>
<dbReference type="InterPro" id="IPR050300">
    <property type="entry name" value="GDXG_lipolytic_enzyme"/>
</dbReference>
<dbReference type="Gene3D" id="3.40.50.1820">
    <property type="entry name" value="alpha/beta hydrolase"/>
    <property type="match status" value="1"/>
</dbReference>